<dbReference type="PANTHER" id="PTHR10877:SF197">
    <property type="entry name" value="POLYCYSTIC KIDNEY DISEASE PROTEIN 1-LIKE 2"/>
    <property type="match status" value="1"/>
</dbReference>
<feature type="transmembrane region" description="Helical" evidence="6">
    <location>
        <begin position="294"/>
        <end position="315"/>
    </location>
</feature>
<evidence type="ECO:0000256" key="3">
    <source>
        <dbReference type="ARBA" id="ARBA00022692"/>
    </source>
</evidence>
<feature type="transmembrane region" description="Helical" evidence="6">
    <location>
        <begin position="327"/>
        <end position="355"/>
    </location>
</feature>
<dbReference type="InterPro" id="IPR046791">
    <property type="entry name" value="Polycystin_dom"/>
</dbReference>
<feature type="transmembrane region" description="Helical" evidence="6">
    <location>
        <begin position="386"/>
        <end position="404"/>
    </location>
</feature>
<comment type="similarity">
    <text evidence="2">Belongs to the polycystin family.</text>
</comment>
<evidence type="ECO:0000313" key="9">
    <source>
        <dbReference type="Proteomes" id="UP000015354"/>
    </source>
</evidence>
<reference evidence="8 9" key="1">
    <citation type="journal article" date="2013" name="PLoS ONE">
        <title>Predicting the Proteins of Angomonas deanei, Strigomonas culicis and Their Respective Endosymbionts Reveals New Aspects of the Trypanosomatidae Family.</title>
        <authorList>
            <person name="Motta M.C."/>
            <person name="Martins A.C."/>
            <person name="de Souza S.S."/>
            <person name="Catta-Preta C.M."/>
            <person name="Silva R."/>
            <person name="Klein C.C."/>
            <person name="de Almeida L.G."/>
            <person name="de Lima Cunha O."/>
            <person name="Ciapina L.P."/>
            <person name="Brocchi M."/>
            <person name="Colabardini A.C."/>
            <person name="de Araujo Lima B."/>
            <person name="Machado C.R."/>
            <person name="de Almeida Soares C.M."/>
            <person name="Probst C.M."/>
            <person name="de Menezes C.B."/>
            <person name="Thompson C.E."/>
            <person name="Bartholomeu D.C."/>
            <person name="Gradia D.F."/>
            <person name="Pavoni D.P."/>
            <person name="Grisard E.C."/>
            <person name="Fantinatti-Garboggini F."/>
            <person name="Marchini F.K."/>
            <person name="Rodrigues-Luiz G.F."/>
            <person name="Wagner G."/>
            <person name="Goldman G.H."/>
            <person name="Fietto J.L."/>
            <person name="Elias M.C."/>
            <person name="Goldman M.H."/>
            <person name="Sagot M.F."/>
            <person name="Pereira M."/>
            <person name="Stoco P.H."/>
            <person name="de Mendonca-Neto R.P."/>
            <person name="Teixeira S.M."/>
            <person name="Maciel T.E."/>
            <person name="de Oliveira Mendes T.A."/>
            <person name="Urmenyi T.P."/>
            <person name="de Souza W."/>
            <person name="Schenkman S."/>
            <person name="de Vasconcelos A.T."/>
        </authorList>
    </citation>
    <scope>NUCLEOTIDE SEQUENCE [LARGE SCALE GENOMIC DNA]</scope>
</reference>
<evidence type="ECO:0000256" key="5">
    <source>
        <dbReference type="ARBA" id="ARBA00023136"/>
    </source>
</evidence>
<feature type="transmembrane region" description="Helical" evidence="6">
    <location>
        <begin position="425"/>
        <end position="447"/>
    </location>
</feature>
<protein>
    <submittedName>
        <fullName evidence="8">Polycystin 2L1</fullName>
    </submittedName>
</protein>
<feature type="transmembrane region" description="Helical" evidence="6">
    <location>
        <begin position="16"/>
        <end position="38"/>
    </location>
</feature>
<dbReference type="PANTHER" id="PTHR10877">
    <property type="entry name" value="POLYCYSTIN FAMILY MEMBER"/>
    <property type="match status" value="1"/>
</dbReference>
<name>S9UNI0_9TRYP</name>
<keyword evidence="9" id="KW-1185">Reference proteome</keyword>
<sequence>MQWEFAEEALLRKANAIDLIIGFIGHTILLVFFCVYLFDNTMTLNAPFLTRALLTPFQDASLSFFKNDYHFNNLKSADEYKDFVINAVLPILASPQYLTGSSFPIGAVRFRTQRVKRYSCTLRNNVVPKGIDADRLDCYGMLTAETEDKGVEHIPRQPLWVYRSCSGVGGYRIVGAYRSYDCGGYLFDIPLFTSNLSLAGADHAYVYRSKKYKRRSLDVIVKDTREHLEDTILPFVDDTATRFIVMEISFYNPSVHLFSYVHLYAEMSVARVWRTGMDIKHIHICSSDEFSHTAVKVVVFGIASVGLVLFSFRLLQFLANGGSPFLFFSCFHNLMSVIIYALLICSGILEVVIAVKSTKMEMRVLKLTMSESFPTEHSVMATLQDLLQYINGFIVIFLFCKVPFYIQSERTTRWIGMMSRSHQRIVGIVVLFSFVLTIFAMTCNTFFQSDVWEFITVSKSFRNIFYIMLRQISVYTVLSKVPEEQLTATAFIFWMCAVVAIYIVLGTLPGVMRESLVATVEQEPATSDVHYIFEYLRMTLRHPSRWWHDSVQWLGGYGQASQLRLAVTKLQQYRGLQYPVVRHVYDVKSHVLTLQRLQCALRQPFESKNVFWLYRRKQQMQSGQRGSFYATNNVVFTPEEMTALWEFLQLEWRLARESKRAQRVKEDVLWTSEGVQEILDEHAKLLREFPARLAELELGIRDVTARLSVAEVDTVTADVHSPGIAGE</sequence>
<keyword evidence="4 6" id="KW-1133">Transmembrane helix</keyword>
<evidence type="ECO:0000256" key="4">
    <source>
        <dbReference type="ARBA" id="ARBA00022989"/>
    </source>
</evidence>
<feature type="domain" description="Polycystin" evidence="7">
    <location>
        <begin position="101"/>
        <end position="190"/>
    </location>
</feature>
<dbReference type="Proteomes" id="UP000015354">
    <property type="component" value="Unassembled WGS sequence"/>
</dbReference>
<keyword evidence="5 6" id="KW-0472">Membrane</keyword>
<gene>
    <name evidence="8" type="ORF">STCU_11465</name>
</gene>
<accession>S9UNI0</accession>
<evidence type="ECO:0000256" key="1">
    <source>
        <dbReference type="ARBA" id="ARBA00004141"/>
    </source>
</evidence>
<dbReference type="GO" id="GO:0050982">
    <property type="term" value="P:detection of mechanical stimulus"/>
    <property type="evidence" value="ECO:0007669"/>
    <property type="project" value="TreeGrafter"/>
</dbReference>
<evidence type="ECO:0000259" key="7">
    <source>
        <dbReference type="Pfam" id="PF20519"/>
    </source>
</evidence>
<dbReference type="EMBL" id="ATMH01011432">
    <property type="protein sequence ID" value="EPY16221.1"/>
    <property type="molecule type" value="Genomic_DNA"/>
</dbReference>
<dbReference type="Pfam" id="PF20519">
    <property type="entry name" value="Polycystin_dom"/>
    <property type="match status" value="1"/>
</dbReference>
<dbReference type="OrthoDB" id="444119at2759"/>
<dbReference type="AlphaFoldDB" id="S9UNI0"/>
<evidence type="ECO:0000256" key="6">
    <source>
        <dbReference type="SAM" id="Phobius"/>
    </source>
</evidence>
<evidence type="ECO:0000256" key="2">
    <source>
        <dbReference type="ARBA" id="ARBA00007200"/>
    </source>
</evidence>
<comment type="subcellular location">
    <subcellularLocation>
        <location evidence="1">Membrane</location>
        <topology evidence="1">Multi-pass membrane protein</topology>
    </subcellularLocation>
</comment>
<feature type="transmembrane region" description="Helical" evidence="6">
    <location>
        <begin position="486"/>
        <end position="505"/>
    </location>
</feature>
<evidence type="ECO:0000313" key="8">
    <source>
        <dbReference type="EMBL" id="EPY16221.1"/>
    </source>
</evidence>
<dbReference type="GO" id="GO:0016020">
    <property type="term" value="C:membrane"/>
    <property type="evidence" value="ECO:0007669"/>
    <property type="project" value="UniProtKB-SubCell"/>
</dbReference>
<dbReference type="InterPro" id="IPR051223">
    <property type="entry name" value="Polycystin"/>
</dbReference>
<comment type="caution">
    <text evidence="8">The sequence shown here is derived from an EMBL/GenBank/DDBJ whole genome shotgun (WGS) entry which is preliminary data.</text>
</comment>
<organism evidence="8 9">
    <name type="scientific">Strigomonas culicis</name>
    <dbReference type="NCBI Taxonomy" id="28005"/>
    <lineage>
        <taxon>Eukaryota</taxon>
        <taxon>Discoba</taxon>
        <taxon>Euglenozoa</taxon>
        <taxon>Kinetoplastea</taxon>
        <taxon>Metakinetoplastina</taxon>
        <taxon>Trypanosomatida</taxon>
        <taxon>Trypanosomatidae</taxon>
        <taxon>Strigomonadinae</taxon>
        <taxon>Strigomonas</taxon>
    </lineage>
</organism>
<dbReference type="GO" id="GO:0005262">
    <property type="term" value="F:calcium channel activity"/>
    <property type="evidence" value="ECO:0007669"/>
    <property type="project" value="TreeGrafter"/>
</dbReference>
<keyword evidence="3 6" id="KW-0812">Transmembrane</keyword>
<proteinExistence type="inferred from homology"/>